<dbReference type="OrthoDB" id="9179041at2"/>
<evidence type="ECO:0000313" key="7">
    <source>
        <dbReference type="Proteomes" id="UP000245133"/>
    </source>
</evidence>
<organism evidence="6 7">
    <name type="scientific">Leptospira ryugenii</name>
    <dbReference type="NCBI Taxonomy" id="1917863"/>
    <lineage>
        <taxon>Bacteria</taxon>
        <taxon>Pseudomonadati</taxon>
        <taxon>Spirochaetota</taxon>
        <taxon>Spirochaetia</taxon>
        <taxon>Leptospirales</taxon>
        <taxon>Leptospiraceae</taxon>
        <taxon>Leptospira</taxon>
    </lineage>
</organism>
<dbReference type="InterPro" id="IPR036271">
    <property type="entry name" value="Tet_transcr_reg_TetR-rel_C_sf"/>
</dbReference>
<dbReference type="GO" id="GO:0003677">
    <property type="term" value="F:DNA binding"/>
    <property type="evidence" value="ECO:0007669"/>
    <property type="project" value="UniProtKB-UniRule"/>
</dbReference>
<dbReference type="PROSITE" id="PS50977">
    <property type="entry name" value="HTH_TETR_2"/>
    <property type="match status" value="1"/>
</dbReference>
<evidence type="ECO:0000256" key="3">
    <source>
        <dbReference type="ARBA" id="ARBA00023163"/>
    </source>
</evidence>
<evidence type="ECO:0000256" key="1">
    <source>
        <dbReference type="ARBA" id="ARBA00023015"/>
    </source>
</evidence>
<dbReference type="PANTHER" id="PTHR43479:SF20">
    <property type="entry name" value="HTH TETR-TYPE DOMAIN-CONTAINING PROTEIN"/>
    <property type="match status" value="1"/>
</dbReference>
<keyword evidence="3" id="KW-0804">Transcription</keyword>
<reference evidence="6 7" key="1">
    <citation type="submission" date="2018-02" db="EMBL/GenBank/DDBJ databases">
        <title>Novel Leptospira species isolated from soil and water in Japan.</title>
        <authorList>
            <person name="Nakao R."/>
            <person name="Masuzawa T."/>
        </authorList>
    </citation>
    <scope>NUCLEOTIDE SEQUENCE [LARGE SCALE GENOMIC DNA]</scope>
    <source>
        <strain evidence="6 7">YH101</strain>
    </source>
</reference>
<accession>A0A2P2E4N0</accession>
<evidence type="ECO:0000259" key="5">
    <source>
        <dbReference type="PROSITE" id="PS50977"/>
    </source>
</evidence>
<keyword evidence="2 4" id="KW-0238">DNA-binding</keyword>
<sequence>MKRKTYHHGDLRSALFKACHKLLVKREPNEITLRLVADLAGVSHSAIYRHFKDKEELLEVMAAYGFQRLAQVQKRAFEREKSRTEGLIQLGLSYIKFAWKHPNYYKIMFMTRRDSPGSQLKMAQIKSYSVLVSACRQTLKEKQKQIEPRAYALMCWSMVHGYSNLCLETQFPQAEAQALKQKNLPFARQVIQNAILPL</sequence>
<dbReference type="AlphaFoldDB" id="A0A2P2E4N0"/>
<dbReference type="PANTHER" id="PTHR43479">
    <property type="entry name" value="ACREF/ENVCD OPERON REPRESSOR-RELATED"/>
    <property type="match status" value="1"/>
</dbReference>
<feature type="DNA-binding region" description="H-T-H motif" evidence="4">
    <location>
        <begin position="32"/>
        <end position="51"/>
    </location>
</feature>
<evidence type="ECO:0000256" key="4">
    <source>
        <dbReference type="PROSITE-ProRule" id="PRU00335"/>
    </source>
</evidence>
<feature type="domain" description="HTH tetR-type" evidence="5">
    <location>
        <begin position="9"/>
        <end position="69"/>
    </location>
</feature>
<dbReference type="SUPFAM" id="SSF46689">
    <property type="entry name" value="Homeodomain-like"/>
    <property type="match status" value="1"/>
</dbReference>
<dbReference type="Proteomes" id="UP000245133">
    <property type="component" value="Unassembled WGS sequence"/>
</dbReference>
<evidence type="ECO:0000256" key="2">
    <source>
        <dbReference type="ARBA" id="ARBA00023125"/>
    </source>
</evidence>
<dbReference type="InterPro" id="IPR009057">
    <property type="entry name" value="Homeodomain-like_sf"/>
</dbReference>
<keyword evidence="7" id="KW-1185">Reference proteome</keyword>
<proteinExistence type="predicted"/>
<comment type="caution">
    <text evidence="6">The sequence shown here is derived from an EMBL/GenBank/DDBJ whole genome shotgun (WGS) entry which is preliminary data.</text>
</comment>
<keyword evidence="1" id="KW-0805">Transcription regulation</keyword>
<dbReference type="Pfam" id="PF00440">
    <property type="entry name" value="TetR_N"/>
    <property type="match status" value="1"/>
</dbReference>
<dbReference type="InterPro" id="IPR050624">
    <property type="entry name" value="HTH-type_Tx_Regulator"/>
</dbReference>
<dbReference type="InterPro" id="IPR025996">
    <property type="entry name" value="MT1864/Rv1816-like_C"/>
</dbReference>
<dbReference type="InterPro" id="IPR001647">
    <property type="entry name" value="HTH_TetR"/>
</dbReference>
<gene>
    <name evidence="6" type="ORF">LPTSP4_33520</name>
</gene>
<name>A0A2P2E4N0_9LEPT</name>
<evidence type="ECO:0000313" key="6">
    <source>
        <dbReference type="EMBL" id="GBF51814.1"/>
    </source>
</evidence>
<dbReference type="RefSeq" id="WP_108978210.1">
    <property type="nucleotide sequence ID" value="NZ_BFBB01000009.1"/>
</dbReference>
<dbReference type="EMBL" id="BFBB01000009">
    <property type="protein sequence ID" value="GBF51814.1"/>
    <property type="molecule type" value="Genomic_DNA"/>
</dbReference>
<dbReference type="SUPFAM" id="SSF48498">
    <property type="entry name" value="Tetracyclin repressor-like, C-terminal domain"/>
    <property type="match status" value="1"/>
</dbReference>
<protein>
    <submittedName>
        <fullName evidence="6">WHG domain protein</fullName>
    </submittedName>
</protein>
<dbReference type="Pfam" id="PF13305">
    <property type="entry name" value="TetR_C_33"/>
    <property type="match status" value="1"/>
</dbReference>
<dbReference type="Gene3D" id="1.10.357.10">
    <property type="entry name" value="Tetracycline Repressor, domain 2"/>
    <property type="match status" value="1"/>
</dbReference>